<organism evidence="2 3">
    <name type="scientific">Thalassiosira oceanica</name>
    <name type="common">Marine diatom</name>
    <dbReference type="NCBI Taxonomy" id="159749"/>
    <lineage>
        <taxon>Eukaryota</taxon>
        <taxon>Sar</taxon>
        <taxon>Stramenopiles</taxon>
        <taxon>Ochrophyta</taxon>
        <taxon>Bacillariophyta</taxon>
        <taxon>Coscinodiscophyceae</taxon>
        <taxon>Thalassiosirophycidae</taxon>
        <taxon>Thalassiosirales</taxon>
        <taxon>Thalassiosiraceae</taxon>
        <taxon>Thalassiosira</taxon>
    </lineage>
</organism>
<feature type="region of interest" description="Disordered" evidence="1">
    <location>
        <begin position="1"/>
        <end position="109"/>
    </location>
</feature>
<sequence length="216" mass="24157">LIRLTSGQATSPNKLSGLKPERAAIRGALRPRPRTTGAHTDNTHMSGLDLRGEEVPSTEKVDKSRILLRSCTRGSSSAQQRSSRAAPPRRQPKQLPGLNNAMGKLAPHSTSEANCESLFSESGHLAKPHMNRVSNETFERLVIAKHRMSRIYCSPAKVKEEFLRRWKGKLFGKDEDRDDLQLILGKKNLFTTYLEEFPQHSDLFDGVDGEEVDLVD</sequence>
<protein>
    <submittedName>
        <fullName evidence="2">Uncharacterized protein</fullName>
    </submittedName>
</protein>
<dbReference type="EMBL" id="AGNL01043566">
    <property type="protein sequence ID" value="EJK50482.1"/>
    <property type="molecule type" value="Genomic_DNA"/>
</dbReference>
<comment type="caution">
    <text evidence="2">The sequence shown here is derived from an EMBL/GenBank/DDBJ whole genome shotgun (WGS) entry which is preliminary data.</text>
</comment>
<feature type="compositionally biased region" description="Basic and acidic residues" evidence="1">
    <location>
        <begin position="50"/>
        <end position="65"/>
    </location>
</feature>
<evidence type="ECO:0000313" key="2">
    <source>
        <dbReference type="EMBL" id="EJK50482.1"/>
    </source>
</evidence>
<accession>K0RUU1</accession>
<gene>
    <name evidence="2" type="ORF">THAOC_30520</name>
</gene>
<evidence type="ECO:0000256" key="1">
    <source>
        <dbReference type="SAM" id="MobiDB-lite"/>
    </source>
</evidence>
<feature type="compositionally biased region" description="Low complexity" evidence="1">
    <location>
        <begin position="75"/>
        <end position="88"/>
    </location>
</feature>
<feature type="non-terminal residue" evidence="2">
    <location>
        <position position="1"/>
    </location>
</feature>
<dbReference type="AlphaFoldDB" id="K0RUU1"/>
<proteinExistence type="predicted"/>
<dbReference type="Proteomes" id="UP000266841">
    <property type="component" value="Unassembled WGS sequence"/>
</dbReference>
<reference evidence="2 3" key="1">
    <citation type="journal article" date="2012" name="Genome Biol.">
        <title>Genome and low-iron response of an oceanic diatom adapted to chronic iron limitation.</title>
        <authorList>
            <person name="Lommer M."/>
            <person name="Specht M."/>
            <person name="Roy A.S."/>
            <person name="Kraemer L."/>
            <person name="Andreson R."/>
            <person name="Gutowska M.A."/>
            <person name="Wolf J."/>
            <person name="Bergner S.V."/>
            <person name="Schilhabel M.B."/>
            <person name="Klostermeier U.C."/>
            <person name="Beiko R.G."/>
            <person name="Rosenstiel P."/>
            <person name="Hippler M."/>
            <person name="Laroche J."/>
        </authorList>
    </citation>
    <scope>NUCLEOTIDE SEQUENCE [LARGE SCALE GENOMIC DNA]</scope>
    <source>
        <strain evidence="2 3">CCMP1005</strain>
    </source>
</reference>
<name>K0RUU1_THAOC</name>
<feature type="compositionally biased region" description="Polar residues" evidence="1">
    <location>
        <begin position="1"/>
        <end position="14"/>
    </location>
</feature>
<keyword evidence="3" id="KW-1185">Reference proteome</keyword>
<evidence type="ECO:0000313" key="3">
    <source>
        <dbReference type="Proteomes" id="UP000266841"/>
    </source>
</evidence>